<dbReference type="EMBL" id="MTYJ01000771">
    <property type="protein sequence ID" value="OWA55428.1"/>
    <property type="molecule type" value="Genomic_DNA"/>
</dbReference>
<name>A0A9X6RPF5_HYPEX</name>
<protein>
    <recommendedName>
        <fullName evidence="1">ISXO2-like transposase domain-containing protein</fullName>
    </recommendedName>
</protein>
<sequence length="322" mass="35652">MCQTKGVCPQCSSAMSIGKKKDVFAFRCKNCKGSLSMRHGGFLEAATSATGHFCGMSERAVSDWCTLVKEAISVYLRHTPVILGGPKEFGYADGIWIGTTQKYGKGNPNRGMRNKKGKRVLLLLLAEEKSARIQIRVIQSESKNEVHPILAECFANGTEIQTDSVGCFLNLDKITDRYGECKEFLTGGMVNHSKGEFARRENGHLISSNKCERKNGLLKRFLSSRNGFPLHTVFLACDMFVYHTNEGDSAVADLEKFMGHVGRYSQATIETEEKLAGYSLYYSETLRKSWADFCHCDATTPKGCTCAVGDNLMDIGDNQVKE</sequence>
<organism evidence="2 3">
    <name type="scientific">Hypsibius exemplaris</name>
    <name type="common">Freshwater tardigrade</name>
    <dbReference type="NCBI Taxonomy" id="2072580"/>
    <lineage>
        <taxon>Eukaryota</taxon>
        <taxon>Metazoa</taxon>
        <taxon>Ecdysozoa</taxon>
        <taxon>Tardigrada</taxon>
        <taxon>Eutardigrada</taxon>
        <taxon>Parachela</taxon>
        <taxon>Hypsibioidea</taxon>
        <taxon>Hypsibiidae</taxon>
        <taxon>Hypsibius</taxon>
    </lineage>
</organism>
<gene>
    <name evidence="2" type="ORF">BV898_19815</name>
</gene>
<evidence type="ECO:0000313" key="2">
    <source>
        <dbReference type="EMBL" id="OWA55428.1"/>
    </source>
</evidence>
<comment type="caution">
    <text evidence="2">The sequence shown here is derived from an EMBL/GenBank/DDBJ whole genome shotgun (WGS) entry which is preliminary data.</text>
</comment>
<feature type="domain" description="ISXO2-like transposase" evidence="1">
    <location>
        <begin position="92"/>
        <end position="174"/>
    </location>
</feature>
<proteinExistence type="predicted"/>
<keyword evidence="3" id="KW-1185">Reference proteome</keyword>
<reference evidence="3" key="1">
    <citation type="submission" date="2017-01" db="EMBL/GenBank/DDBJ databases">
        <title>Comparative genomics of anhydrobiosis in the tardigrade Hypsibius dujardini.</title>
        <authorList>
            <person name="Yoshida Y."/>
            <person name="Koutsovoulos G."/>
            <person name="Laetsch D."/>
            <person name="Stevens L."/>
            <person name="Kumar S."/>
            <person name="Horikawa D."/>
            <person name="Ishino K."/>
            <person name="Komine S."/>
            <person name="Tomita M."/>
            <person name="Blaxter M."/>
            <person name="Arakawa K."/>
        </authorList>
    </citation>
    <scope>NUCLEOTIDE SEQUENCE [LARGE SCALE GENOMIC DNA]</scope>
    <source>
        <strain evidence="3">Z151</strain>
    </source>
</reference>
<accession>A0A9X6RPF5</accession>
<evidence type="ECO:0000259" key="1">
    <source>
        <dbReference type="Pfam" id="PF12762"/>
    </source>
</evidence>
<dbReference type="AlphaFoldDB" id="A0A9X6RPF5"/>
<dbReference type="InterPro" id="IPR024445">
    <property type="entry name" value="Tnp_ISXO2-like"/>
</dbReference>
<dbReference type="OrthoDB" id="424490at2759"/>
<dbReference type="Pfam" id="PF12762">
    <property type="entry name" value="DDE_Tnp_IS1595"/>
    <property type="match status" value="1"/>
</dbReference>
<dbReference type="Proteomes" id="UP000192578">
    <property type="component" value="Unassembled WGS sequence"/>
</dbReference>
<evidence type="ECO:0000313" key="3">
    <source>
        <dbReference type="Proteomes" id="UP000192578"/>
    </source>
</evidence>